<dbReference type="GO" id="GO:0005886">
    <property type="term" value="C:plasma membrane"/>
    <property type="evidence" value="ECO:0007669"/>
    <property type="project" value="UniProtKB-SubCell"/>
</dbReference>
<reference evidence="10" key="4">
    <citation type="journal article" date="2022" name="Res Sq">
        <title>Comparative Genomics Reveals Insights into the Divergent Evolution of Astigmatic Mites and Household Pest Adaptations.</title>
        <authorList>
            <person name="Xiong Q."/>
            <person name="Wan A.T.-Y."/>
            <person name="Liu X.-Y."/>
            <person name="Fung C.S.-H."/>
            <person name="Xiao X."/>
            <person name="Malainual N."/>
            <person name="Hou J."/>
            <person name="Wang L."/>
            <person name="Wang M."/>
            <person name="Yang K."/>
            <person name="Cui Y."/>
            <person name="Leung E."/>
            <person name="Nong W."/>
            <person name="Shin S.-K."/>
            <person name="Au S."/>
            <person name="Jeong K.Y."/>
            <person name="Chew F.T."/>
            <person name="Hui J."/>
            <person name="Leung T.F."/>
            <person name="Tungtrongchitr A."/>
            <person name="Zhong N."/>
            <person name="Liu Z."/>
            <person name="Tsui S."/>
        </authorList>
    </citation>
    <scope>NUCLEOTIDE SEQUENCE</scope>
    <source>
        <strain evidence="10">Derf</strain>
        <tissue evidence="10">Whole organism</tissue>
    </source>
</reference>
<feature type="transmembrane region" description="Helical" evidence="8">
    <location>
        <begin position="310"/>
        <end position="331"/>
    </location>
</feature>
<evidence type="ECO:0000313" key="11">
    <source>
        <dbReference type="Proteomes" id="UP000790347"/>
    </source>
</evidence>
<reference evidence="10" key="1">
    <citation type="submission" date="2013-05" db="EMBL/GenBank/DDBJ databases">
        <authorList>
            <person name="Yim A.K.Y."/>
            <person name="Chan T.F."/>
            <person name="Ji K.M."/>
            <person name="Liu X.Y."/>
            <person name="Zhou J.W."/>
            <person name="Li R.Q."/>
            <person name="Yang K.Y."/>
            <person name="Li J."/>
            <person name="Li M."/>
            <person name="Law P.T.W."/>
            <person name="Wu Y.L."/>
            <person name="Cai Z.L."/>
            <person name="Qin H."/>
            <person name="Bao Y."/>
            <person name="Leung R.K.K."/>
            <person name="Ng P.K.S."/>
            <person name="Zou J."/>
            <person name="Zhong X.J."/>
            <person name="Ran P.X."/>
            <person name="Zhong N.S."/>
            <person name="Liu Z.G."/>
            <person name="Tsui S.K.W."/>
        </authorList>
    </citation>
    <scope>NUCLEOTIDE SEQUENCE</scope>
    <source>
        <strain evidence="10">Derf</strain>
        <tissue evidence="10">Whole organism</tissue>
    </source>
</reference>
<keyword evidence="4 8" id="KW-1133">Transmembrane helix</keyword>
<dbReference type="EMBL" id="ASGP02000002">
    <property type="protein sequence ID" value="KAH9522009.1"/>
    <property type="molecule type" value="Genomic_DNA"/>
</dbReference>
<evidence type="ECO:0000256" key="5">
    <source>
        <dbReference type="ARBA" id="ARBA00023136"/>
    </source>
</evidence>
<gene>
    <name evidence="10" type="primary">VANGL1</name>
    <name evidence="10" type="ORF">DERF_005613</name>
    <name evidence="9" type="ORF">HUG17_3419</name>
</gene>
<dbReference type="PANTHER" id="PTHR20886">
    <property type="entry name" value="VANG-LIKE PROTEIN"/>
    <property type="match status" value="1"/>
</dbReference>
<evidence type="ECO:0000313" key="9">
    <source>
        <dbReference type="EMBL" id="KAH7639386.1"/>
    </source>
</evidence>
<feature type="region of interest" description="Disordered" evidence="7">
    <location>
        <begin position="1"/>
        <end position="36"/>
    </location>
</feature>
<comment type="caution">
    <text evidence="10">The sequence shown here is derived from an EMBL/GenBank/DDBJ whole genome shotgun (WGS) entry which is preliminary data.</text>
</comment>
<reference evidence="9" key="2">
    <citation type="submission" date="2020-06" db="EMBL/GenBank/DDBJ databases">
        <authorList>
            <person name="Ji K."/>
            <person name="Li J."/>
        </authorList>
    </citation>
    <scope>NUCLEOTIDE SEQUENCE</scope>
    <source>
        <strain evidence="9">JKM2019</strain>
        <tissue evidence="9">Whole body</tissue>
    </source>
</reference>
<evidence type="ECO:0000256" key="1">
    <source>
        <dbReference type="ARBA" id="ARBA00004651"/>
    </source>
</evidence>
<keyword evidence="5 8" id="KW-0472">Membrane</keyword>
<feature type="transmembrane region" description="Helical" evidence="8">
    <location>
        <begin position="351"/>
        <end position="373"/>
    </location>
</feature>
<feature type="transmembrane region" description="Helical" evidence="8">
    <location>
        <begin position="279"/>
        <end position="298"/>
    </location>
</feature>
<dbReference type="Proteomes" id="UP000790347">
    <property type="component" value="Unassembled WGS sequence"/>
</dbReference>
<feature type="region of interest" description="Disordered" evidence="7">
    <location>
        <begin position="488"/>
        <end position="537"/>
    </location>
</feature>
<dbReference type="Pfam" id="PF06638">
    <property type="entry name" value="Strabismus"/>
    <property type="match status" value="2"/>
</dbReference>
<keyword evidence="11" id="KW-1185">Reference proteome</keyword>
<sequence>MNPSGSSSIWPLPTLHHHHHHHPDQNQPLASLVTDNDKSTSSAAILMANQSSLSPYSNGNGANVSIDTESLLSGYSDHRNKNKGLNGSATAAYACLLTNTTAVNNSSVIGTAVAPSPMVAATPNVILNPYHGNYQANTSHTDAQVHSVVSMRSAGRQSHHSNRNGLATKTIESGYQIKGNPQEIVRVSMSSPDDHWNDNTTAITGNTSDQSGSMDDLSKIENVSHTINKLTVWQLWSGTIVAIVLSVCAFLSPIVMTLLPRLELFDFKAKECGPECDGLVLSFLFKQLILATGSWAVFFRRPRWTMPRICVYRSTVLALIVVLLVAYWLFYLVRIADKRLSDEDTISYYSVVMFAISLVDALLFIHFLAILLLRSCHLDNEFFIKVVRSPDGHSQCYTLGRTSIQRASIWVLEKYYQDFPNYNPFLERLANRKIRRNSLSRQGLKFYDVDGVVDPSSANKSTNGQNNPLQLSPKSILAQNTAANAGRRWPKNAAHLNGGSNISDGRGNRRHDRDTTSHHSGHSGHHHHRHHSDRLHEIHEYERRVRKRKSRLINVTEEAFTHIKRVQQQSHGPLSTASMNPKEAAQAIFPTIARTLQKYLRATRQQARHSVQSILEHLSICLTYDLSPKTFLEKYLSPNNSHVGWSKNGHLETWNLISDTLVSRSIESDSQFLLRHEDHNVCLLVTINSMPYLNLIEQVVDFERTKFLFKLNSETSV</sequence>
<proteinExistence type="inferred from homology"/>
<evidence type="ECO:0000256" key="6">
    <source>
        <dbReference type="ARBA" id="ARBA00025718"/>
    </source>
</evidence>
<evidence type="ECO:0000256" key="4">
    <source>
        <dbReference type="ARBA" id="ARBA00022989"/>
    </source>
</evidence>
<keyword evidence="2" id="KW-1003">Cell membrane</keyword>
<dbReference type="EMBL" id="SDOV01000007">
    <property type="protein sequence ID" value="KAH7639386.1"/>
    <property type="molecule type" value="Genomic_DNA"/>
</dbReference>
<organism evidence="10 11">
    <name type="scientific">Dermatophagoides farinae</name>
    <name type="common">American house dust mite</name>
    <dbReference type="NCBI Taxonomy" id="6954"/>
    <lineage>
        <taxon>Eukaryota</taxon>
        <taxon>Metazoa</taxon>
        <taxon>Ecdysozoa</taxon>
        <taxon>Arthropoda</taxon>
        <taxon>Chelicerata</taxon>
        <taxon>Arachnida</taxon>
        <taxon>Acari</taxon>
        <taxon>Acariformes</taxon>
        <taxon>Sarcoptiformes</taxon>
        <taxon>Astigmata</taxon>
        <taxon>Psoroptidia</taxon>
        <taxon>Analgoidea</taxon>
        <taxon>Pyroglyphidae</taxon>
        <taxon>Dermatophagoidinae</taxon>
        <taxon>Dermatophagoides</taxon>
    </lineage>
</organism>
<keyword evidence="3 8" id="KW-0812">Transmembrane</keyword>
<accession>A0A922L6S3</accession>
<comment type="similarity">
    <text evidence="6">Belongs to the Vang family.</text>
</comment>
<name>A0A922L6S3_DERFA</name>
<dbReference type="Proteomes" id="UP000828236">
    <property type="component" value="Unassembled WGS sequence"/>
</dbReference>
<comment type="subcellular location">
    <subcellularLocation>
        <location evidence="1">Cell membrane</location>
        <topology evidence="1">Multi-pass membrane protein</topology>
    </subcellularLocation>
</comment>
<evidence type="ECO:0000256" key="7">
    <source>
        <dbReference type="SAM" id="MobiDB-lite"/>
    </source>
</evidence>
<evidence type="ECO:0000313" key="10">
    <source>
        <dbReference type="EMBL" id="KAH9522009.1"/>
    </source>
</evidence>
<reference evidence="9" key="3">
    <citation type="journal article" date="2021" name="World Allergy Organ. J.">
        <title>Chromosome-level assembly of Dermatophagoides farinae genome and transcriptome reveals two novel allergens Der f 37 and Der f 39.</title>
        <authorList>
            <person name="Chen J."/>
            <person name="Cai Z."/>
            <person name="Fan D."/>
            <person name="Hu J."/>
            <person name="Hou Y."/>
            <person name="He Y."/>
            <person name="Zhang Z."/>
            <person name="Zhao Z."/>
            <person name="Gao P."/>
            <person name="Hu W."/>
            <person name="Sun J."/>
            <person name="Li J."/>
            <person name="Ji K."/>
        </authorList>
    </citation>
    <scope>NUCLEOTIDE SEQUENCE</scope>
    <source>
        <strain evidence="9">JKM2019</strain>
    </source>
</reference>
<evidence type="ECO:0000256" key="8">
    <source>
        <dbReference type="SAM" id="Phobius"/>
    </source>
</evidence>
<evidence type="ECO:0000256" key="3">
    <source>
        <dbReference type="ARBA" id="ARBA00022692"/>
    </source>
</evidence>
<feature type="compositionally biased region" description="Basic residues" evidence="7">
    <location>
        <begin position="519"/>
        <end position="533"/>
    </location>
</feature>
<feature type="transmembrane region" description="Helical" evidence="8">
    <location>
        <begin position="235"/>
        <end position="259"/>
    </location>
</feature>
<protein>
    <submittedName>
        <fullName evidence="9 10">Vang-like protein</fullName>
    </submittedName>
</protein>
<dbReference type="AlphaFoldDB" id="A0A922L6S3"/>
<dbReference type="InterPro" id="IPR009539">
    <property type="entry name" value="VANGL"/>
</dbReference>
<evidence type="ECO:0000256" key="2">
    <source>
        <dbReference type="ARBA" id="ARBA00022475"/>
    </source>
</evidence>